<dbReference type="PROSITE" id="PS00218">
    <property type="entry name" value="AMINO_ACID_PERMEASE_1"/>
    <property type="match status" value="1"/>
</dbReference>
<feature type="transmembrane region" description="Helical" evidence="8">
    <location>
        <begin position="429"/>
        <end position="453"/>
    </location>
</feature>
<evidence type="ECO:0000313" key="10">
    <source>
        <dbReference type="EMBL" id="KAG9249115.1"/>
    </source>
</evidence>
<feature type="transmembrane region" description="Helical" evidence="8">
    <location>
        <begin position="133"/>
        <end position="150"/>
    </location>
</feature>
<feature type="transmembrane region" description="Helical" evidence="8">
    <location>
        <begin position="519"/>
        <end position="537"/>
    </location>
</feature>
<dbReference type="EMBL" id="MU253739">
    <property type="protein sequence ID" value="KAG9249115.1"/>
    <property type="molecule type" value="Genomic_DNA"/>
</dbReference>
<evidence type="ECO:0000256" key="6">
    <source>
        <dbReference type="ARBA" id="ARBA00022989"/>
    </source>
</evidence>
<dbReference type="Proteomes" id="UP000887226">
    <property type="component" value="Unassembled WGS sequence"/>
</dbReference>
<evidence type="ECO:0000256" key="7">
    <source>
        <dbReference type="ARBA" id="ARBA00023136"/>
    </source>
</evidence>
<feature type="transmembrane region" description="Helical" evidence="8">
    <location>
        <begin position="474"/>
        <end position="499"/>
    </location>
</feature>
<evidence type="ECO:0000259" key="9">
    <source>
        <dbReference type="Pfam" id="PF00324"/>
    </source>
</evidence>
<keyword evidence="6 8" id="KW-1133">Transmembrane helix</keyword>
<keyword evidence="4 8" id="KW-0812">Transmembrane</keyword>
<dbReference type="AlphaFoldDB" id="A0A9P7ZBW7"/>
<dbReference type="InterPro" id="IPR004841">
    <property type="entry name" value="AA-permease/SLC12A_dom"/>
</dbReference>
<feature type="transmembrane region" description="Helical" evidence="8">
    <location>
        <begin position="191"/>
        <end position="209"/>
    </location>
</feature>
<dbReference type="Gene3D" id="1.20.1740.10">
    <property type="entry name" value="Amino acid/polyamine transporter I"/>
    <property type="match status" value="1"/>
</dbReference>
<dbReference type="FunFam" id="1.20.1740.10:FF:000017">
    <property type="entry name" value="Amino acid permease"/>
    <property type="match status" value="1"/>
</dbReference>
<dbReference type="NCBIfam" id="TIGR00913">
    <property type="entry name" value="2A0310"/>
    <property type="match status" value="1"/>
</dbReference>
<proteinExistence type="predicted"/>
<evidence type="ECO:0000256" key="5">
    <source>
        <dbReference type="ARBA" id="ARBA00022970"/>
    </source>
</evidence>
<name>A0A9P7ZBW7_9HELO</name>
<feature type="transmembrane region" description="Helical" evidence="8">
    <location>
        <begin position="304"/>
        <end position="325"/>
    </location>
</feature>
<gene>
    <name evidence="10" type="ORF">BJ878DRAFT_151671</name>
</gene>
<organism evidence="10 11">
    <name type="scientific">Calycina marina</name>
    <dbReference type="NCBI Taxonomy" id="1763456"/>
    <lineage>
        <taxon>Eukaryota</taxon>
        <taxon>Fungi</taxon>
        <taxon>Dikarya</taxon>
        <taxon>Ascomycota</taxon>
        <taxon>Pezizomycotina</taxon>
        <taxon>Leotiomycetes</taxon>
        <taxon>Helotiales</taxon>
        <taxon>Pezizellaceae</taxon>
        <taxon>Calycina</taxon>
    </lineage>
</organism>
<evidence type="ECO:0000313" key="11">
    <source>
        <dbReference type="Proteomes" id="UP000887226"/>
    </source>
</evidence>
<feature type="domain" description="Amino acid permease/ SLC12A" evidence="9">
    <location>
        <begin position="81"/>
        <end position="541"/>
    </location>
</feature>
<evidence type="ECO:0000256" key="2">
    <source>
        <dbReference type="ARBA" id="ARBA00022448"/>
    </source>
</evidence>
<dbReference type="Pfam" id="PF00324">
    <property type="entry name" value="AA_permease"/>
    <property type="match status" value="1"/>
</dbReference>
<keyword evidence="7 8" id="KW-0472">Membrane</keyword>
<comment type="caution">
    <text evidence="10">The sequence shown here is derived from an EMBL/GenBank/DDBJ whole genome shotgun (WGS) entry which is preliminary data.</text>
</comment>
<dbReference type="GO" id="GO:0015171">
    <property type="term" value="F:amino acid transmembrane transporter activity"/>
    <property type="evidence" value="ECO:0007669"/>
    <property type="project" value="TreeGrafter"/>
</dbReference>
<dbReference type="InterPro" id="IPR050524">
    <property type="entry name" value="APC_YAT"/>
</dbReference>
<evidence type="ECO:0000256" key="1">
    <source>
        <dbReference type="ARBA" id="ARBA00004651"/>
    </source>
</evidence>
<feature type="transmembrane region" description="Helical" evidence="8">
    <location>
        <begin position="358"/>
        <end position="378"/>
    </location>
</feature>
<keyword evidence="3" id="KW-1003">Cell membrane</keyword>
<evidence type="ECO:0000256" key="4">
    <source>
        <dbReference type="ARBA" id="ARBA00022692"/>
    </source>
</evidence>
<keyword evidence="2" id="KW-0813">Transport</keyword>
<sequence>MGSRMDYSKTFYSASTSTLEPLLTQPPQPRVRDLPKAFHSFLRHSAYNPEDVAIHGRKFDAHQAAFNTANTTLSKKLKGRHLQMLAIGGSIGTGLFIGSGQALGIGGPASLLLAFIIIGIVLYCTVQALGEMAVAFPVAGSFSAFATRFIDPAWGFASGWNYAMQWLFVLPLEIMSAAITLDYWNLGIPTWASIAVFLGIVIAINLGGIRAYSEAEYGLSILKVTAVIGFIILGIVLNIGGDPNGGYIGGRYWQNPGAFRNGFQGFCNLLVTAAFSFSGTELVGLAAAETENPSKSLPKAIKQVFWRIAIFYIASITIIGLLVPYNHPSLVSRDNVASKTSPFIIAIKDAGINGLDSVMNAVILVAVLSVANSSMYGATRTLSAMAEQGQAPQIFGYIDRNGRPLFSICVASAIGLLSFLYLSPVQGPAFAWLLALSGLASIFTWCSICYAHIRFRKAWIYHGNTLNDLVYRSHVGVIGSWVGLISLILILVAQFWVAVSPVGYASVTSLDRVSNFFEAYLAAPIVLLFYAFYKLWYRTDFIKIEDMDVVTGKDAREVNLWRETAREEQEKKRKWRILYETFC</sequence>
<comment type="subcellular location">
    <subcellularLocation>
        <location evidence="1">Cell membrane</location>
        <topology evidence="1">Multi-pass membrane protein</topology>
    </subcellularLocation>
</comment>
<protein>
    <submittedName>
        <fullName evidence="10">Amino acid transporter-like protein</fullName>
    </submittedName>
</protein>
<feature type="transmembrane region" description="Helical" evidence="8">
    <location>
        <begin position="405"/>
        <end position="423"/>
    </location>
</feature>
<dbReference type="GO" id="GO:0005886">
    <property type="term" value="C:plasma membrane"/>
    <property type="evidence" value="ECO:0007669"/>
    <property type="project" value="UniProtKB-SubCell"/>
</dbReference>
<dbReference type="PANTHER" id="PTHR43341:SF1">
    <property type="entry name" value="GENERAL AMINO-ACID PERMEASE GAP1"/>
    <property type="match status" value="1"/>
</dbReference>
<evidence type="ECO:0000256" key="3">
    <source>
        <dbReference type="ARBA" id="ARBA00022475"/>
    </source>
</evidence>
<feature type="transmembrane region" description="Helical" evidence="8">
    <location>
        <begin position="221"/>
        <end position="241"/>
    </location>
</feature>
<dbReference type="PIRSF" id="PIRSF006060">
    <property type="entry name" value="AA_transporter"/>
    <property type="match status" value="1"/>
</dbReference>
<keyword evidence="11" id="KW-1185">Reference proteome</keyword>
<feature type="transmembrane region" description="Helical" evidence="8">
    <location>
        <begin position="84"/>
        <end position="103"/>
    </location>
</feature>
<dbReference type="InterPro" id="IPR004840">
    <property type="entry name" value="Amino_acid_permease_CS"/>
</dbReference>
<evidence type="ECO:0000256" key="8">
    <source>
        <dbReference type="SAM" id="Phobius"/>
    </source>
</evidence>
<dbReference type="OrthoDB" id="3900342at2759"/>
<keyword evidence="5" id="KW-0029">Amino-acid transport</keyword>
<accession>A0A9P7ZBW7</accession>
<reference evidence="10" key="1">
    <citation type="journal article" date="2021" name="IMA Fungus">
        <title>Genomic characterization of three marine fungi, including Emericellopsis atlantica sp. nov. with signatures of a generalist lifestyle and marine biomass degradation.</title>
        <authorList>
            <person name="Hagestad O.C."/>
            <person name="Hou L."/>
            <person name="Andersen J.H."/>
            <person name="Hansen E.H."/>
            <person name="Altermark B."/>
            <person name="Li C."/>
            <person name="Kuhnert E."/>
            <person name="Cox R.J."/>
            <person name="Crous P.W."/>
            <person name="Spatafora J.W."/>
            <person name="Lail K."/>
            <person name="Amirebrahimi M."/>
            <person name="Lipzen A."/>
            <person name="Pangilinan J."/>
            <person name="Andreopoulos W."/>
            <person name="Hayes R.D."/>
            <person name="Ng V."/>
            <person name="Grigoriev I.V."/>
            <person name="Jackson S.A."/>
            <person name="Sutton T.D.S."/>
            <person name="Dobson A.D.W."/>
            <person name="Rama T."/>
        </authorList>
    </citation>
    <scope>NUCLEOTIDE SEQUENCE</scope>
    <source>
        <strain evidence="10">TRa3180A</strain>
    </source>
</reference>
<dbReference type="InterPro" id="IPR004762">
    <property type="entry name" value="Amino_acid_permease_fungi"/>
</dbReference>
<dbReference type="PANTHER" id="PTHR43341">
    <property type="entry name" value="AMINO ACID PERMEASE"/>
    <property type="match status" value="1"/>
</dbReference>
<feature type="transmembrane region" description="Helical" evidence="8">
    <location>
        <begin position="162"/>
        <end position="184"/>
    </location>
</feature>